<keyword evidence="3" id="KW-0812">Transmembrane</keyword>
<evidence type="ECO:0000256" key="1">
    <source>
        <dbReference type="ARBA" id="ARBA00022729"/>
    </source>
</evidence>
<proteinExistence type="predicted"/>
<name>A0AA88YC74_PINIB</name>
<keyword evidence="3" id="KW-0472">Membrane</keyword>
<keyword evidence="2" id="KW-0325">Glycoprotein</keyword>
<evidence type="ECO:0000313" key="4">
    <source>
        <dbReference type="EMBL" id="KAK3101983.1"/>
    </source>
</evidence>
<protein>
    <recommendedName>
        <fullName evidence="6">Protein sleepless</fullName>
    </recommendedName>
</protein>
<organism evidence="4 5">
    <name type="scientific">Pinctada imbricata</name>
    <name type="common">Atlantic pearl-oyster</name>
    <name type="synonym">Pinctada martensii</name>
    <dbReference type="NCBI Taxonomy" id="66713"/>
    <lineage>
        <taxon>Eukaryota</taxon>
        <taxon>Metazoa</taxon>
        <taxon>Spiralia</taxon>
        <taxon>Lophotrochozoa</taxon>
        <taxon>Mollusca</taxon>
        <taxon>Bivalvia</taxon>
        <taxon>Autobranchia</taxon>
        <taxon>Pteriomorphia</taxon>
        <taxon>Pterioida</taxon>
        <taxon>Pterioidea</taxon>
        <taxon>Pteriidae</taxon>
        <taxon>Pinctada</taxon>
    </lineage>
</organism>
<keyword evidence="1" id="KW-0732">Signal</keyword>
<keyword evidence="5" id="KW-1185">Reference proteome</keyword>
<dbReference type="Pfam" id="PF17064">
    <property type="entry name" value="QVR"/>
    <property type="match status" value="1"/>
</dbReference>
<keyword evidence="3" id="KW-1133">Transmembrane helix</keyword>
<dbReference type="PANTHER" id="PTHR33562">
    <property type="entry name" value="ATILLA, ISOFORM B-RELATED-RELATED"/>
    <property type="match status" value="1"/>
</dbReference>
<dbReference type="InterPro" id="IPR031424">
    <property type="entry name" value="QVR-like"/>
</dbReference>
<dbReference type="Gene3D" id="2.10.60.10">
    <property type="entry name" value="CD59"/>
    <property type="match status" value="1"/>
</dbReference>
<dbReference type="InterPro" id="IPR045860">
    <property type="entry name" value="Snake_toxin-like_sf"/>
</dbReference>
<dbReference type="SUPFAM" id="SSF57302">
    <property type="entry name" value="Snake toxin-like"/>
    <property type="match status" value="1"/>
</dbReference>
<comment type="caution">
    <text evidence="4">The sequence shown here is derived from an EMBL/GenBank/DDBJ whole genome shotgun (WGS) entry which is preliminary data.</text>
</comment>
<sequence length="130" mass="14594">MKYKCFGLECYDCASRDDQRCLDPFDDVRKEAMGTSECSEKNTHCVKYKTVVFLQDSGFILGKERELNVITRTCITMKGYKDGCTIIEGDGGFYFRCLCSTDNCNSGRNLLPSIITLLIASVLALVLNSR</sequence>
<dbReference type="EMBL" id="VSWD01000005">
    <property type="protein sequence ID" value="KAK3101983.1"/>
    <property type="molecule type" value="Genomic_DNA"/>
</dbReference>
<dbReference type="AlphaFoldDB" id="A0AA88YC74"/>
<reference evidence="4" key="1">
    <citation type="submission" date="2019-08" db="EMBL/GenBank/DDBJ databases">
        <title>The improved chromosome-level genome for the pearl oyster Pinctada fucata martensii using PacBio sequencing and Hi-C.</title>
        <authorList>
            <person name="Zheng Z."/>
        </authorList>
    </citation>
    <scope>NUCLEOTIDE SEQUENCE</scope>
    <source>
        <strain evidence="4">ZZ-2019</strain>
        <tissue evidence="4">Adductor muscle</tissue>
    </source>
</reference>
<dbReference type="InterPro" id="IPR050975">
    <property type="entry name" value="Sleep_regulator"/>
</dbReference>
<dbReference type="GO" id="GO:0030431">
    <property type="term" value="P:sleep"/>
    <property type="evidence" value="ECO:0007669"/>
    <property type="project" value="InterPro"/>
</dbReference>
<gene>
    <name evidence="4" type="ORF">FSP39_007824</name>
</gene>
<evidence type="ECO:0008006" key="6">
    <source>
        <dbReference type="Google" id="ProtNLM"/>
    </source>
</evidence>
<dbReference type="GO" id="GO:0032222">
    <property type="term" value="P:regulation of synaptic transmission, cholinergic"/>
    <property type="evidence" value="ECO:0007669"/>
    <property type="project" value="InterPro"/>
</dbReference>
<evidence type="ECO:0000256" key="3">
    <source>
        <dbReference type="SAM" id="Phobius"/>
    </source>
</evidence>
<dbReference type="Proteomes" id="UP001186944">
    <property type="component" value="Unassembled WGS sequence"/>
</dbReference>
<accession>A0AA88YC74</accession>
<feature type="transmembrane region" description="Helical" evidence="3">
    <location>
        <begin position="110"/>
        <end position="127"/>
    </location>
</feature>
<evidence type="ECO:0000313" key="5">
    <source>
        <dbReference type="Proteomes" id="UP001186944"/>
    </source>
</evidence>
<evidence type="ECO:0000256" key="2">
    <source>
        <dbReference type="ARBA" id="ARBA00023180"/>
    </source>
</evidence>